<organism evidence="3 4">
    <name type="scientific">Ramazzottius varieornatus</name>
    <name type="common">Water bear</name>
    <name type="synonym">Tardigrade</name>
    <dbReference type="NCBI Taxonomy" id="947166"/>
    <lineage>
        <taxon>Eukaryota</taxon>
        <taxon>Metazoa</taxon>
        <taxon>Ecdysozoa</taxon>
        <taxon>Tardigrada</taxon>
        <taxon>Eutardigrada</taxon>
        <taxon>Parachela</taxon>
        <taxon>Hypsibioidea</taxon>
        <taxon>Ramazzottiidae</taxon>
        <taxon>Ramazzottius</taxon>
    </lineage>
</organism>
<dbReference type="OrthoDB" id="10040809at2759"/>
<name>A0A1D1V1J9_RAMVA</name>
<reference evidence="3 4" key="1">
    <citation type="journal article" date="2016" name="Nat. Commun.">
        <title>Extremotolerant tardigrade genome and improved radiotolerance of human cultured cells by tardigrade-unique protein.</title>
        <authorList>
            <person name="Hashimoto T."/>
            <person name="Horikawa D.D."/>
            <person name="Saito Y."/>
            <person name="Kuwahara H."/>
            <person name="Kozuka-Hata H."/>
            <person name="Shin-I T."/>
            <person name="Minakuchi Y."/>
            <person name="Ohishi K."/>
            <person name="Motoyama A."/>
            <person name="Aizu T."/>
            <person name="Enomoto A."/>
            <person name="Kondo K."/>
            <person name="Tanaka S."/>
            <person name="Hara Y."/>
            <person name="Koshikawa S."/>
            <person name="Sagara H."/>
            <person name="Miura T."/>
            <person name="Yokobori S."/>
            <person name="Miyagawa K."/>
            <person name="Suzuki Y."/>
            <person name="Kubo T."/>
            <person name="Oyama M."/>
            <person name="Kohara Y."/>
            <person name="Fujiyama A."/>
            <person name="Arakawa K."/>
            <person name="Katayama T."/>
            <person name="Toyoda A."/>
            <person name="Kunieda T."/>
        </authorList>
    </citation>
    <scope>NUCLEOTIDE SEQUENCE [LARGE SCALE GENOMIC DNA]</scope>
    <source>
        <strain evidence="3 4">YOKOZUNA-1</strain>
    </source>
</reference>
<proteinExistence type="predicted"/>
<keyword evidence="2" id="KW-0812">Transmembrane</keyword>
<keyword evidence="2" id="KW-0472">Membrane</keyword>
<feature type="compositionally biased region" description="Polar residues" evidence="1">
    <location>
        <begin position="72"/>
        <end position="87"/>
    </location>
</feature>
<keyword evidence="2" id="KW-1133">Transmembrane helix</keyword>
<feature type="region of interest" description="Disordered" evidence="1">
    <location>
        <begin position="51"/>
        <end position="99"/>
    </location>
</feature>
<feature type="transmembrane region" description="Helical" evidence="2">
    <location>
        <begin position="25"/>
        <end position="47"/>
    </location>
</feature>
<comment type="caution">
    <text evidence="3">The sequence shown here is derived from an EMBL/GenBank/DDBJ whole genome shotgun (WGS) entry which is preliminary data.</text>
</comment>
<sequence>MANQGSDPIDLKELGITTDATWWDYALQAGMVIAAIAQVLCLFFAIFGPSSSSRSAKEGQGPLSKGSPLREGSTSSVDNANTGGSSQTRRRIKQDKKRK</sequence>
<dbReference type="AlphaFoldDB" id="A0A1D1V1J9"/>
<evidence type="ECO:0008006" key="5">
    <source>
        <dbReference type="Google" id="ProtNLM"/>
    </source>
</evidence>
<protein>
    <recommendedName>
        <fullName evidence="5">Transmembrane protein</fullName>
    </recommendedName>
</protein>
<dbReference type="EMBL" id="BDGG01000003">
    <property type="protein sequence ID" value="GAU95631.1"/>
    <property type="molecule type" value="Genomic_DNA"/>
</dbReference>
<gene>
    <name evidence="3" type="primary">RvY_07218-1</name>
    <name evidence="3" type="synonym">RvY_07218.1</name>
    <name evidence="3" type="ORF">RvY_07218</name>
</gene>
<evidence type="ECO:0000313" key="3">
    <source>
        <dbReference type="EMBL" id="GAU95631.1"/>
    </source>
</evidence>
<keyword evidence="4" id="KW-1185">Reference proteome</keyword>
<evidence type="ECO:0000256" key="2">
    <source>
        <dbReference type="SAM" id="Phobius"/>
    </source>
</evidence>
<dbReference type="Proteomes" id="UP000186922">
    <property type="component" value="Unassembled WGS sequence"/>
</dbReference>
<feature type="compositionally biased region" description="Basic residues" evidence="1">
    <location>
        <begin position="88"/>
        <end position="99"/>
    </location>
</feature>
<evidence type="ECO:0000313" key="4">
    <source>
        <dbReference type="Proteomes" id="UP000186922"/>
    </source>
</evidence>
<accession>A0A1D1V1J9</accession>
<evidence type="ECO:0000256" key="1">
    <source>
        <dbReference type="SAM" id="MobiDB-lite"/>
    </source>
</evidence>